<dbReference type="VEuPathDB" id="FungiDB:PSHT_04033"/>
<keyword evidence="3" id="KW-1185">Reference proteome</keyword>
<reference evidence="3" key="2">
    <citation type="journal article" date="2018" name="BMC Genomics">
        <title>Genomic insights into host adaptation between the wheat stripe rust pathogen (Puccinia striiformis f. sp. tritici) and the barley stripe rust pathogen (Puccinia striiformis f. sp. hordei).</title>
        <authorList>
            <person name="Xia C."/>
            <person name="Wang M."/>
            <person name="Yin C."/>
            <person name="Cornejo O.E."/>
            <person name="Hulbert S.H."/>
            <person name="Chen X."/>
        </authorList>
    </citation>
    <scope>NUCLEOTIDE SEQUENCE [LARGE SCALE GENOMIC DNA]</scope>
    <source>
        <strain evidence="3">93TX-2</strain>
    </source>
</reference>
<comment type="caution">
    <text evidence="2">The sequence shown here is derived from an EMBL/GenBank/DDBJ whole genome shotgun (WGS) entry which is preliminary data.</text>
</comment>
<reference evidence="3" key="3">
    <citation type="journal article" date="2018" name="Mol. Plant Microbe Interact.">
        <title>Genome sequence resources for the wheat stripe rust pathogen (Puccinia striiformis f. sp. tritici) and the barley stripe rust pathogen (Puccinia striiformis f. sp. hordei).</title>
        <authorList>
            <person name="Xia C."/>
            <person name="Wang M."/>
            <person name="Yin C."/>
            <person name="Cornejo O.E."/>
            <person name="Hulbert S.H."/>
            <person name="Chen X."/>
        </authorList>
    </citation>
    <scope>NUCLEOTIDE SEQUENCE [LARGE SCALE GENOMIC DNA]</scope>
    <source>
        <strain evidence="3">93TX-2</strain>
    </source>
</reference>
<evidence type="ECO:0008006" key="4">
    <source>
        <dbReference type="Google" id="ProtNLM"/>
    </source>
</evidence>
<keyword evidence="1" id="KW-0732">Signal</keyword>
<feature type="chain" id="PRO_5015404981" description="Secreted protein" evidence="1">
    <location>
        <begin position="17"/>
        <end position="71"/>
    </location>
</feature>
<gene>
    <name evidence="2" type="ORF">PSHT_04033</name>
</gene>
<evidence type="ECO:0000256" key="1">
    <source>
        <dbReference type="SAM" id="SignalP"/>
    </source>
</evidence>
<accession>A0A2S4WDR5</accession>
<evidence type="ECO:0000313" key="2">
    <source>
        <dbReference type="EMBL" id="POW19882.1"/>
    </source>
</evidence>
<dbReference type="Proteomes" id="UP000238274">
    <property type="component" value="Unassembled WGS sequence"/>
</dbReference>
<name>A0A2S4WDR5_9BASI</name>
<reference evidence="2 3" key="1">
    <citation type="submission" date="2017-12" db="EMBL/GenBank/DDBJ databases">
        <title>Gene loss provides genomic basis for host adaptation in cereal stripe rust fungi.</title>
        <authorList>
            <person name="Xia C."/>
        </authorList>
    </citation>
    <scope>NUCLEOTIDE SEQUENCE [LARGE SCALE GENOMIC DNA]</scope>
    <source>
        <strain evidence="2 3">93TX-2</strain>
    </source>
</reference>
<dbReference type="AlphaFoldDB" id="A0A2S4WDR5"/>
<evidence type="ECO:0000313" key="3">
    <source>
        <dbReference type="Proteomes" id="UP000238274"/>
    </source>
</evidence>
<sequence>MKCFVIAVALCGLAFASTISAMSVLTGGKECRPSVPEEGVIVVVNAPESDTHTGDCKFCKGLGACHFCGKK</sequence>
<dbReference type="EMBL" id="PKSM01000041">
    <property type="protein sequence ID" value="POW19882.1"/>
    <property type="molecule type" value="Genomic_DNA"/>
</dbReference>
<organism evidence="2 3">
    <name type="scientific">Puccinia striiformis</name>
    <dbReference type="NCBI Taxonomy" id="27350"/>
    <lineage>
        <taxon>Eukaryota</taxon>
        <taxon>Fungi</taxon>
        <taxon>Dikarya</taxon>
        <taxon>Basidiomycota</taxon>
        <taxon>Pucciniomycotina</taxon>
        <taxon>Pucciniomycetes</taxon>
        <taxon>Pucciniales</taxon>
        <taxon>Pucciniaceae</taxon>
        <taxon>Puccinia</taxon>
    </lineage>
</organism>
<feature type="signal peptide" evidence="1">
    <location>
        <begin position="1"/>
        <end position="16"/>
    </location>
</feature>
<proteinExistence type="predicted"/>
<protein>
    <recommendedName>
        <fullName evidence="4">Secreted protein</fullName>
    </recommendedName>
</protein>